<feature type="transmembrane region" description="Helical" evidence="1">
    <location>
        <begin position="12"/>
        <end position="34"/>
    </location>
</feature>
<keyword evidence="1" id="KW-1133">Transmembrane helix</keyword>
<keyword evidence="1" id="KW-0472">Membrane</keyword>
<feature type="transmembrane region" description="Helical" evidence="1">
    <location>
        <begin position="117"/>
        <end position="139"/>
    </location>
</feature>
<keyword evidence="1" id="KW-0812">Transmembrane</keyword>
<dbReference type="EMBL" id="BACD03000019">
    <property type="protein sequence ID" value="GAO49032.1"/>
    <property type="molecule type" value="Genomic_DNA"/>
</dbReference>
<protein>
    <submittedName>
        <fullName evidence="2">Uncharacterized protein</fullName>
    </submittedName>
</protein>
<dbReference type="PANTHER" id="PTHR39605:SF1">
    <property type="entry name" value="MAJOR FACILITATOR SUPERFAMILY (MFS) PROFILE DOMAIN-CONTAINING PROTEIN"/>
    <property type="match status" value="1"/>
</dbReference>
<dbReference type="AlphaFoldDB" id="A0A0E9NGM8"/>
<dbReference type="Proteomes" id="UP000033140">
    <property type="component" value="Unassembled WGS sequence"/>
</dbReference>
<organism evidence="2 3">
    <name type="scientific">Saitoella complicata (strain BCRC 22490 / CBS 7301 / JCM 7358 / NBRC 10748 / NRRL Y-17804)</name>
    <dbReference type="NCBI Taxonomy" id="698492"/>
    <lineage>
        <taxon>Eukaryota</taxon>
        <taxon>Fungi</taxon>
        <taxon>Dikarya</taxon>
        <taxon>Ascomycota</taxon>
        <taxon>Taphrinomycotina</taxon>
        <taxon>Taphrinomycotina incertae sedis</taxon>
        <taxon>Saitoella</taxon>
    </lineage>
</organism>
<accession>A0A0E9NGM8</accession>
<reference evidence="2 3" key="3">
    <citation type="journal article" date="2015" name="Genome Announc.">
        <title>Draft Genome Sequence of the Archiascomycetous Yeast Saitoella complicata.</title>
        <authorList>
            <person name="Yamauchi K."/>
            <person name="Kondo S."/>
            <person name="Hamamoto M."/>
            <person name="Takahashi Y."/>
            <person name="Ogura Y."/>
            <person name="Hayashi T."/>
            <person name="Nishida H."/>
        </authorList>
    </citation>
    <scope>NUCLEOTIDE SEQUENCE [LARGE SCALE GENOMIC DNA]</scope>
    <source>
        <strain evidence="2 3">NRRL Y-17804</strain>
    </source>
</reference>
<gene>
    <name evidence="2" type="ORF">G7K_3193-t1</name>
</gene>
<proteinExistence type="predicted"/>
<evidence type="ECO:0000313" key="3">
    <source>
        <dbReference type="Proteomes" id="UP000033140"/>
    </source>
</evidence>
<dbReference type="PANTHER" id="PTHR39605">
    <property type="entry name" value="MAJOR FACILITATOR SUPERFAMILY (MFS) PROFILE DOMAIN-CONTAINING PROTEIN"/>
    <property type="match status" value="1"/>
</dbReference>
<feature type="transmembrane region" description="Helical" evidence="1">
    <location>
        <begin position="46"/>
        <end position="69"/>
    </location>
</feature>
<name>A0A0E9NGM8_SAICN</name>
<dbReference type="STRING" id="698492.A0A0E9NGM8"/>
<reference evidence="2 3" key="2">
    <citation type="journal article" date="2014" name="J. Gen. Appl. Microbiol.">
        <title>The early diverging ascomycetous budding yeast Saitoella complicata has three histone deacetylases belonging to the Clr6, Hos2, and Rpd3 lineages.</title>
        <authorList>
            <person name="Nishida H."/>
            <person name="Matsumoto T."/>
            <person name="Kondo S."/>
            <person name="Hamamoto M."/>
            <person name="Yoshikawa H."/>
        </authorList>
    </citation>
    <scope>NUCLEOTIDE SEQUENCE [LARGE SCALE GENOMIC DNA]</scope>
    <source>
        <strain evidence="2 3">NRRL Y-17804</strain>
    </source>
</reference>
<keyword evidence="3" id="KW-1185">Reference proteome</keyword>
<dbReference type="OMA" id="TIVYTIP"/>
<sequence length="215" mass="23732">MDVYHGYSYGTALWGALQSLPLLASPTMIVTLLSPEIREPSPLEIYLTRGLGLTLLSFSILSLLLTGAIPLTSSLRATTAEEDPRAPYTVPTLGITMAYHVAAMMLTYAFGAKGHSFTYYIAAIVEGVLAAVGLWLDVFRGRLERIRLKEPVVFRLRTRSTPSVLLPRRSSKCFLRTIVYTIPVDCMTKDGTELNEPIECAKLAKLLDECCLMLN</sequence>
<reference evidence="2 3" key="1">
    <citation type="journal article" date="2011" name="J. Gen. Appl. Microbiol.">
        <title>Draft genome sequencing of the enigmatic yeast Saitoella complicata.</title>
        <authorList>
            <person name="Nishida H."/>
            <person name="Hamamoto M."/>
            <person name="Sugiyama J."/>
        </authorList>
    </citation>
    <scope>NUCLEOTIDE SEQUENCE [LARGE SCALE GENOMIC DNA]</scope>
    <source>
        <strain evidence="2 3">NRRL Y-17804</strain>
    </source>
</reference>
<evidence type="ECO:0000256" key="1">
    <source>
        <dbReference type="SAM" id="Phobius"/>
    </source>
</evidence>
<comment type="caution">
    <text evidence="2">The sequence shown here is derived from an EMBL/GenBank/DDBJ whole genome shotgun (WGS) entry which is preliminary data.</text>
</comment>
<feature type="transmembrane region" description="Helical" evidence="1">
    <location>
        <begin position="90"/>
        <end position="111"/>
    </location>
</feature>
<evidence type="ECO:0000313" key="2">
    <source>
        <dbReference type="EMBL" id="GAO49032.1"/>
    </source>
</evidence>